<evidence type="ECO:0000256" key="5">
    <source>
        <dbReference type="ARBA" id="ARBA00022679"/>
    </source>
</evidence>
<dbReference type="CDD" id="cd17580">
    <property type="entry name" value="REC_2_DhkD-like"/>
    <property type="match status" value="1"/>
</dbReference>
<feature type="coiled-coil region" evidence="8">
    <location>
        <begin position="252"/>
        <end position="282"/>
    </location>
</feature>
<evidence type="ECO:0000313" key="13">
    <source>
        <dbReference type="Proteomes" id="UP000617041"/>
    </source>
</evidence>
<dbReference type="InterPro" id="IPR036890">
    <property type="entry name" value="HATPase_C_sf"/>
</dbReference>
<dbReference type="PROSITE" id="PS50112">
    <property type="entry name" value="PAS"/>
    <property type="match status" value="1"/>
</dbReference>
<dbReference type="InterPro" id="IPR000014">
    <property type="entry name" value="PAS"/>
</dbReference>
<dbReference type="InterPro" id="IPR025847">
    <property type="entry name" value="MEDS_domain"/>
</dbReference>
<sequence>MKNGEPDAAMFEATIGPLLAQVPGGKALHAFGEMVAVLCERDNYEGALRLESLWNDIARRHQFVLFCGYAQDLFTSSRGASAYQHVCAAHTSVLSIYRTLPRSSDAASRIAAGNLESLQFEVQRRREAEVTLRKRERELAEFLDNASEGIHKVAADGTVLYANRAELSMLGYEWHEYVGHHIAKFYVDGRQAMSILSRLASGEVLRDEPATLLCKDGSTRSVLIYSNGYFEEGQLRYTRCFTRDISQQVLAHRELEQTLADRERLLNELQKADRAKDEFLALLGHELRNPLAPIATALQLMQVRADGETERERAIIQRQVDHLIRLVDDLVDISRITRGKVELKRSSVRIHSLLERAVEQVTPLVQQRGHRLEVEADQDLVCDGDFVRLAQIVANLLSNAARYTDAGGLIQLSARAAGPDRISIHVKDNGRGMSPELMERLFEPFVQGPRGIDRAEGGLGIGLALVRSLVELHGGTVRAESDGPAKGSEFTVLLPRSQPSAPAALDSAPDEHRTAPISLRILLVDDNADAVETLGELLAMEGHEVVTFTNPTTALANLADYRPHVAILDIGLPEMDGYELGQRVRRLAGDGCLLIALTGYGQEADKARSRAARFDHHLVKPVKYPELLAVLPCPGGAHGRSRPGEGSTS</sequence>
<evidence type="ECO:0000256" key="2">
    <source>
        <dbReference type="ARBA" id="ARBA00004429"/>
    </source>
</evidence>
<dbReference type="AlphaFoldDB" id="A0A934URB5"/>
<dbReference type="Pfam" id="PF02518">
    <property type="entry name" value="HATPase_c"/>
    <property type="match status" value="1"/>
</dbReference>
<keyword evidence="6" id="KW-0418">Kinase</keyword>
<comment type="catalytic activity">
    <reaction evidence="1">
        <text>ATP + protein L-histidine = ADP + protein N-phospho-L-histidine.</text>
        <dbReference type="EC" id="2.7.13.3"/>
    </reaction>
</comment>
<evidence type="ECO:0000256" key="8">
    <source>
        <dbReference type="SAM" id="Coils"/>
    </source>
</evidence>
<dbReference type="Gene3D" id="3.30.450.20">
    <property type="entry name" value="PAS domain"/>
    <property type="match status" value="1"/>
</dbReference>
<dbReference type="InterPro" id="IPR004358">
    <property type="entry name" value="Sig_transdc_His_kin-like_C"/>
</dbReference>
<dbReference type="Pfam" id="PF00512">
    <property type="entry name" value="HisKA"/>
    <property type="match status" value="1"/>
</dbReference>
<feature type="domain" description="PAS" evidence="11">
    <location>
        <begin position="135"/>
        <end position="179"/>
    </location>
</feature>
<dbReference type="FunFam" id="3.30.565.10:FF:000006">
    <property type="entry name" value="Sensor histidine kinase WalK"/>
    <property type="match status" value="1"/>
</dbReference>
<dbReference type="Proteomes" id="UP000617041">
    <property type="component" value="Unassembled WGS sequence"/>
</dbReference>
<dbReference type="Gene3D" id="3.40.50.2300">
    <property type="match status" value="1"/>
</dbReference>
<dbReference type="SMART" id="SM00387">
    <property type="entry name" value="HATPase_c"/>
    <property type="match status" value="1"/>
</dbReference>
<dbReference type="PROSITE" id="PS50109">
    <property type="entry name" value="HIS_KIN"/>
    <property type="match status" value="1"/>
</dbReference>
<dbReference type="Pfam" id="PF00072">
    <property type="entry name" value="Response_reg"/>
    <property type="match status" value="1"/>
</dbReference>
<dbReference type="EMBL" id="JAEDAO010000001">
    <property type="protein sequence ID" value="MBK0392696.1"/>
    <property type="molecule type" value="Genomic_DNA"/>
</dbReference>
<dbReference type="CDD" id="cd00075">
    <property type="entry name" value="HATPase"/>
    <property type="match status" value="1"/>
</dbReference>
<dbReference type="SUPFAM" id="SSF47384">
    <property type="entry name" value="Homodimeric domain of signal transducing histidine kinase"/>
    <property type="match status" value="1"/>
</dbReference>
<evidence type="ECO:0000256" key="6">
    <source>
        <dbReference type="ARBA" id="ARBA00022777"/>
    </source>
</evidence>
<dbReference type="InterPro" id="IPR003594">
    <property type="entry name" value="HATPase_dom"/>
</dbReference>
<dbReference type="InterPro" id="IPR001789">
    <property type="entry name" value="Sig_transdc_resp-reg_receiver"/>
</dbReference>
<evidence type="ECO:0000256" key="1">
    <source>
        <dbReference type="ARBA" id="ARBA00000085"/>
    </source>
</evidence>
<dbReference type="CDD" id="cd00082">
    <property type="entry name" value="HisKA"/>
    <property type="match status" value="1"/>
</dbReference>
<dbReference type="InterPro" id="IPR005467">
    <property type="entry name" value="His_kinase_dom"/>
</dbReference>
<gene>
    <name evidence="12" type="ORF">I8E28_08840</name>
</gene>
<dbReference type="PRINTS" id="PR00344">
    <property type="entry name" value="BCTRLSENSOR"/>
</dbReference>
<dbReference type="SMART" id="SM00091">
    <property type="entry name" value="PAS"/>
    <property type="match status" value="1"/>
</dbReference>
<feature type="domain" description="Response regulatory" evidence="10">
    <location>
        <begin position="520"/>
        <end position="635"/>
    </location>
</feature>
<dbReference type="Pfam" id="PF08448">
    <property type="entry name" value="PAS_4"/>
    <property type="match status" value="1"/>
</dbReference>
<dbReference type="CDD" id="cd00130">
    <property type="entry name" value="PAS"/>
    <property type="match status" value="1"/>
</dbReference>
<dbReference type="GO" id="GO:0005886">
    <property type="term" value="C:plasma membrane"/>
    <property type="evidence" value="ECO:0007669"/>
    <property type="project" value="UniProtKB-SubCell"/>
</dbReference>
<evidence type="ECO:0000259" key="9">
    <source>
        <dbReference type="PROSITE" id="PS50109"/>
    </source>
</evidence>
<dbReference type="SMART" id="SM00388">
    <property type="entry name" value="HisKA"/>
    <property type="match status" value="1"/>
</dbReference>
<dbReference type="InterPro" id="IPR036097">
    <property type="entry name" value="HisK_dim/P_sf"/>
</dbReference>
<organism evidence="12 13">
    <name type="scientific">Ramlibacter algicola</name>
    <dbReference type="NCBI Taxonomy" id="2795217"/>
    <lineage>
        <taxon>Bacteria</taxon>
        <taxon>Pseudomonadati</taxon>
        <taxon>Pseudomonadota</taxon>
        <taxon>Betaproteobacteria</taxon>
        <taxon>Burkholderiales</taxon>
        <taxon>Comamonadaceae</taxon>
        <taxon>Ramlibacter</taxon>
    </lineage>
</organism>
<feature type="modified residue" description="4-aspartylphosphate" evidence="7">
    <location>
        <position position="569"/>
    </location>
</feature>
<dbReference type="SUPFAM" id="SSF52172">
    <property type="entry name" value="CheY-like"/>
    <property type="match status" value="1"/>
</dbReference>
<feature type="domain" description="Histidine kinase" evidence="9">
    <location>
        <begin position="282"/>
        <end position="498"/>
    </location>
</feature>
<dbReference type="SUPFAM" id="SSF55874">
    <property type="entry name" value="ATPase domain of HSP90 chaperone/DNA topoisomerase II/histidine kinase"/>
    <property type="match status" value="1"/>
</dbReference>
<comment type="caution">
    <text evidence="12">The sequence shown here is derived from an EMBL/GenBank/DDBJ whole genome shotgun (WGS) entry which is preliminary data.</text>
</comment>
<keyword evidence="4 7" id="KW-0597">Phosphoprotein</keyword>
<accession>A0A934URB5</accession>
<keyword evidence="8" id="KW-0175">Coiled coil</keyword>
<dbReference type="GO" id="GO:0000155">
    <property type="term" value="F:phosphorelay sensor kinase activity"/>
    <property type="evidence" value="ECO:0007669"/>
    <property type="project" value="InterPro"/>
</dbReference>
<dbReference type="InterPro" id="IPR011006">
    <property type="entry name" value="CheY-like_superfamily"/>
</dbReference>
<reference evidence="12" key="1">
    <citation type="submission" date="2020-12" db="EMBL/GenBank/DDBJ databases">
        <title>Ramlibacter sp. nov., isolated from a freshwater alga, Cryptomonas.</title>
        <authorList>
            <person name="Kim H.M."/>
            <person name="Jeon C.O."/>
        </authorList>
    </citation>
    <scope>NUCLEOTIDE SEQUENCE</scope>
    <source>
        <strain evidence="12">CrO1</strain>
    </source>
</reference>
<dbReference type="InterPro" id="IPR013656">
    <property type="entry name" value="PAS_4"/>
</dbReference>
<dbReference type="Gene3D" id="3.30.565.10">
    <property type="entry name" value="Histidine kinase-like ATPase, C-terminal domain"/>
    <property type="match status" value="1"/>
</dbReference>
<dbReference type="SUPFAM" id="SSF55785">
    <property type="entry name" value="PYP-like sensor domain (PAS domain)"/>
    <property type="match status" value="1"/>
</dbReference>
<dbReference type="SMART" id="SM00448">
    <property type="entry name" value="REC"/>
    <property type="match status" value="1"/>
</dbReference>
<evidence type="ECO:0000313" key="12">
    <source>
        <dbReference type="EMBL" id="MBK0392696.1"/>
    </source>
</evidence>
<dbReference type="PANTHER" id="PTHR43547:SF2">
    <property type="entry name" value="HYBRID SIGNAL TRANSDUCTION HISTIDINE KINASE C"/>
    <property type="match status" value="1"/>
</dbReference>
<proteinExistence type="predicted"/>
<evidence type="ECO:0000256" key="3">
    <source>
        <dbReference type="ARBA" id="ARBA00012438"/>
    </source>
</evidence>
<evidence type="ECO:0000259" key="11">
    <source>
        <dbReference type="PROSITE" id="PS50112"/>
    </source>
</evidence>
<dbReference type="NCBIfam" id="TIGR00229">
    <property type="entry name" value="sensory_box"/>
    <property type="match status" value="1"/>
</dbReference>
<dbReference type="PANTHER" id="PTHR43547">
    <property type="entry name" value="TWO-COMPONENT HISTIDINE KINASE"/>
    <property type="match status" value="1"/>
</dbReference>
<dbReference type="InterPro" id="IPR035965">
    <property type="entry name" value="PAS-like_dom_sf"/>
</dbReference>
<protein>
    <recommendedName>
        <fullName evidence="3">histidine kinase</fullName>
        <ecNumber evidence="3">2.7.13.3</ecNumber>
    </recommendedName>
</protein>
<dbReference type="Gene3D" id="1.10.287.130">
    <property type="match status" value="1"/>
</dbReference>
<comment type="subcellular location">
    <subcellularLocation>
        <location evidence="2">Cell inner membrane</location>
        <topology evidence="2">Multi-pass membrane protein</topology>
    </subcellularLocation>
</comment>
<dbReference type="EC" id="2.7.13.3" evidence="3"/>
<dbReference type="PROSITE" id="PS50110">
    <property type="entry name" value="RESPONSE_REGULATORY"/>
    <property type="match status" value="1"/>
</dbReference>
<dbReference type="InterPro" id="IPR003661">
    <property type="entry name" value="HisK_dim/P_dom"/>
</dbReference>
<keyword evidence="13" id="KW-1185">Reference proteome</keyword>
<keyword evidence="5" id="KW-0808">Transferase</keyword>
<evidence type="ECO:0000259" key="10">
    <source>
        <dbReference type="PROSITE" id="PS50110"/>
    </source>
</evidence>
<evidence type="ECO:0000256" key="7">
    <source>
        <dbReference type="PROSITE-ProRule" id="PRU00169"/>
    </source>
</evidence>
<dbReference type="Pfam" id="PF14417">
    <property type="entry name" value="MEDS"/>
    <property type="match status" value="1"/>
</dbReference>
<evidence type="ECO:0000256" key="4">
    <source>
        <dbReference type="ARBA" id="ARBA00022553"/>
    </source>
</evidence>
<name>A0A934URB5_9BURK</name>